<dbReference type="SUPFAM" id="SSF51735">
    <property type="entry name" value="NAD(P)-binding Rossmann-fold domains"/>
    <property type="match status" value="1"/>
</dbReference>
<dbReference type="Gene3D" id="3.90.180.10">
    <property type="entry name" value="Medium-chain alcohol dehydrogenases, catalytic domain"/>
    <property type="match status" value="1"/>
</dbReference>
<dbReference type="RefSeq" id="WP_095550668.1">
    <property type="nucleotide sequence ID" value="NZ_NSJF01000008.1"/>
</dbReference>
<dbReference type="InterPro" id="IPR014182">
    <property type="entry name" value="ADH_Zn_typ-1"/>
</dbReference>
<gene>
    <name evidence="3" type="ORF">CK620_12875</name>
</gene>
<dbReference type="SUPFAM" id="SSF50129">
    <property type="entry name" value="GroES-like"/>
    <property type="match status" value="1"/>
</dbReference>
<dbReference type="GO" id="GO:0016491">
    <property type="term" value="F:oxidoreductase activity"/>
    <property type="evidence" value="ECO:0007669"/>
    <property type="project" value="UniProtKB-KW"/>
</dbReference>
<dbReference type="Gene3D" id="3.40.50.720">
    <property type="entry name" value="NAD(P)-binding Rossmann-like Domain"/>
    <property type="match status" value="1"/>
</dbReference>
<proteinExistence type="inferred from homology"/>
<feature type="domain" description="Enoyl reductase (ER)" evidence="2">
    <location>
        <begin position="16"/>
        <end position="334"/>
    </location>
</feature>
<organism evidence="3 4">
    <name type="scientific">Vandammella animalimorsus</name>
    <dbReference type="NCBI Taxonomy" id="2029117"/>
    <lineage>
        <taxon>Bacteria</taxon>
        <taxon>Pseudomonadati</taxon>
        <taxon>Pseudomonadota</taxon>
        <taxon>Betaproteobacteria</taxon>
        <taxon>Burkholderiales</taxon>
        <taxon>Comamonadaceae</taxon>
        <taxon>Vandammella</taxon>
    </lineage>
</organism>
<comment type="similarity">
    <text evidence="1">Belongs to the zinc-containing alcohol dehydrogenase family. Quinone oxidoreductase subfamily.</text>
</comment>
<keyword evidence="1" id="KW-0560">Oxidoreductase</keyword>
<evidence type="ECO:0000259" key="2">
    <source>
        <dbReference type="SMART" id="SM00829"/>
    </source>
</evidence>
<evidence type="ECO:0000313" key="3">
    <source>
        <dbReference type="EMBL" id="PAT33590.1"/>
    </source>
</evidence>
<dbReference type="NCBIfam" id="TIGR02817">
    <property type="entry name" value="adh_fam_1"/>
    <property type="match status" value="1"/>
</dbReference>
<dbReference type="Proteomes" id="UP000217999">
    <property type="component" value="Unassembled WGS sequence"/>
</dbReference>
<evidence type="ECO:0000256" key="1">
    <source>
        <dbReference type="RuleBase" id="RU364000"/>
    </source>
</evidence>
<protein>
    <recommendedName>
        <fullName evidence="1">Zinc-type alcohol dehydrogenase-like protein</fullName>
    </recommendedName>
</protein>
<dbReference type="Pfam" id="PF13602">
    <property type="entry name" value="ADH_zinc_N_2"/>
    <property type="match status" value="1"/>
</dbReference>
<dbReference type="InterPro" id="IPR013154">
    <property type="entry name" value="ADH-like_N"/>
</dbReference>
<dbReference type="AlphaFoldDB" id="A0A2A2A4Z0"/>
<reference evidence="3 4" key="1">
    <citation type="submission" date="2017-08" db="EMBL/GenBank/DDBJ databases">
        <title>WGS of Clinical strains of the CDC Group NO-1 linked to zoonotic infections in humans.</title>
        <authorList>
            <person name="Bernier A.-M."/>
            <person name="Bernard K."/>
        </authorList>
    </citation>
    <scope>NUCLEOTIDE SEQUENCE [LARGE SCALE GENOMIC DNA]</scope>
    <source>
        <strain evidence="3 4">NML03-0146</strain>
    </source>
</reference>
<dbReference type="InterPro" id="IPR036291">
    <property type="entry name" value="NAD(P)-bd_dom_sf"/>
</dbReference>
<accession>A0A2A2A4Z0</accession>
<dbReference type="InterPro" id="IPR020843">
    <property type="entry name" value="ER"/>
</dbReference>
<dbReference type="InterPro" id="IPR052585">
    <property type="entry name" value="Lipid_raft_assoc_Zn_ADH"/>
</dbReference>
<dbReference type="SMART" id="SM00829">
    <property type="entry name" value="PKS_ER"/>
    <property type="match status" value="1"/>
</dbReference>
<dbReference type="PANTHER" id="PTHR43482">
    <property type="entry name" value="PROTEIN AST1-RELATED"/>
    <property type="match status" value="1"/>
</dbReference>
<dbReference type="EMBL" id="NSJF01000008">
    <property type="protein sequence ID" value="PAT33590.1"/>
    <property type="molecule type" value="Genomic_DNA"/>
</dbReference>
<evidence type="ECO:0000313" key="4">
    <source>
        <dbReference type="Proteomes" id="UP000217999"/>
    </source>
</evidence>
<dbReference type="Pfam" id="PF08240">
    <property type="entry name" value="ADH_N"/>
    <property type="match status" value="1"/>
</dbReference>
<keyword evidence="1" id="KW-0862">Zinc</keyword>
<dbReference type="GO" id="GO:0008270">
    <property type="term" value="F:zinc ion binding"/>
    <property type="evidence" value="ECO:0007669"/>
    <property type="project" value="InterPro"/>
</dbReference>
<sequence>MKAIGFSQPLPVADPRSLEDIELPMPVCGAHDLLVQVQAIAVNPADAKVRASARPAPGTWRVPGWDAVGRVHSVGARVAGFAPGDRVFYAGSIDRQGTYAQWQSVDARIAAHAPANWSDEDAAALPLTALTAWEVLFDRLRVDVPVAGAAPAIVVIGGAGGVGSITLQLVRALTPLTAIATASRPQSADWARQMGAQHVLDHSQPLAPQLQALGLGAPAFVLGTAQTERYLPDIAEFLAPQGRMALIDDPKVLDIVPLKRKSLSVHWEFMFTRPLLGTADMARQHDILRQVARLAEQGRIVPTRTHTLGTINAANLRQAHALLESGQTIGKLALAGW</sequence>
<dbReference type="CDD" id="cd08252">
    <property type="entry name" value="AL_MDR"/>
    <property type="match status" value="1"/>
</dbReference>
<dbReference type="PANTHER" id="PTHR43482:SF1">
    <property type="entry name" value="PROTEIN AST1-RELATED"/>
    <property type="match status" value="1"/>
</dbReference>
<name>A0A2A2A4Z0_9BURK</name>
<keyword evidence="1" id="KW-0479">Metal-binding</keyword>
<dbReference type="InterPro" id="IPR011032">
    <property type="entry name" value="GroES-like_sf"/>
</dbReference>
<comment type="caution">
    <text evidence="3">The sequence shown here is derived from an EMBL/GenBank/DDBJ whole genome shotgun (WGS) entry which is preliminary data.</text>
</comment>